<reference evidence="3" key="1">
    <citation type="submission" date="2018-06" db="EMBL/GenBank/DDBJ databases">
        <authorList>
            <person name="Zhirakovskaya E."/>
        </authorList>
    </citation>
    <scope>NUCLEOTIDE SEQUENCE</scope>
</reference>
<accession>A0A3B1ACC7</accession>
<evidence type="ECO:0000256" key="1">
    <source>
        <dbReference type="SAM" id="Phobius"/>
    </source>
</evidence>
<dbReference type="SUPFAM" id="SSF103247">
    <property type="entry name" value="TT1751-like"/>
    <property type="match status" value="1"/>
</dbReference>
<dbReference type="Pfam" id="PF03625">
    <property type="entry name" value="DUF302"/>
    <property type="match status" value="1"/>
</dbReference>
<dbReference type="Gene3D" id="3.30.310.70">
    <property type="entry name" value="TT1751-like domain"/>
    <property type="match status" value="1"/>
</dbReference>
<dbReference type="EMBL" id="UOFR01000050">
    <property type="protein sequence ID" value="VAW97532.1"/>
    <property type="molecule type" value="Genomic_DNA"/>
</dbReference>
<gene>
    <name evidence="3" type="ORF">MNBD_GAMMA21-1694</name>
</gene>
<evidence type="ECO:0000259" key="2">
    <source>
        <dbReference type="Pfam" id="PF03625"/>
    </source>
</evidence>
<protein>
    <recommendedName>
        <fullName evidence="2">DUF302 domain-containing protein</fullName>
    </recommendedName>
</protein>
<organism evidence="3">
    <name type="scientific">hydrothermal vent metagenome</name>
    <dbReference type="NCBI Taxonomy" id="652676"/>
    <lineage>
        <taxon>unclassified sequences</taxon>
        <taxon>metagenomes</taxon>
        <taxon>ecological metagenomes</taxon>
    </lineage>
</organism>
<keyword evidence="1" id="KW-1133">Transmembrane helix</keyword>
<proteinExistence type="predicted"/>
<name>A0A3B1ACC7_9ZZZZ</name>
<evidence type="ECO:0000313" key="3">
    <source>
        <dbReference type="EMBL" id="VAW97532.1"/>
    </source>
</evidence>
<feature type="transmembrane region" description="Helical" evidence="1">
    <location>
        <begin position="6"/>
        <end position="24"/>
    </location>
</feature>
<dbReference type="AlphaFoldDB" id="A0A3B1ACC7"/>
<feature type="domain" description="DUF302" evidence="2">
    <location>
        <begin position="97"/>
        <end position="156"/>
    </location>
</feature>
<keyword evidence="1" id="KW-0472">Membrane</keyword>
<sequence length="195" mass="22090">MKWLWNIFAIVGVAAIGAMIWGSIQLYPSYRAFQEFDDKALDTYIDMGKKLLASGNAAEATIWRREVNSDLSVEDVEDVMKSVANELNIKNVGELPLSKQVEAMTGKKQRFLKIYMYCNPLTAAKMVDYSDSFSAYLPCRLSLVEDKQGKFWIYSLNMDMMIHGGKPLPPELKPDAERVREVILAIMERSASGEF</sequence>
<dbReference type="InterPro" id="IPR005180">
    <property type="entry name" value="DUF302"/>
</dbReference>
<dbReference type="InterPro" id="IPR035923">
    <property type="entry name" value="TT1751-like_sf"/>
</dbReference>
<dbReference type="CDD" id="cd14797">
    <property type="entry name" value="DUF302"/>
    <property type="match status" value="1"/>
</dbReference>
<keyword evidence="1" id="KW-0812">Transmembrane</keyword>